<keyword evidence="1" id="KW-0472">Membrane</keyword>
<feature type="transmembrane region" description="Helical" evidence="1">
    <location>
        <begin position="39"/>
        <end position="58"/>
    </location>
</feature>
<evidence type="ECO:0000313" key="2">
    <source>
        <dbReference type="EMBL" id="CUN25178.1"/>
    </source>
</evidence>
<keyword evidence="1" id="KW-0812">Transmembrane</keyword>
<reference evidence="2 3" key="1">
    <citation type="submission" date="2015-09" db="EMBL/GenBank/DDBJ databases">
        <authorList>
            <consortium name="Pathogen Informatics"/>
        </authorList>
    </citation>
    <scope>NUCLEOTIDE SEQUENCE [LARGE SCALE GENOMIC DNA]</scope>
    <source>
        <strain evidence="2 3">2789STDY5834970</strain>
    </source>
</reference>
<proteinExistence type="predicted"/>
<organism evidence="2 3">
    <name type="scientific">Faecalibacterium prausnitzii</name>
    <dbReference type="NCBI Taxonomy" id="853"/>
    <lineage>
        <taxon>Bacteria</taxon>
        <taxon>Bacillati</taxon>
        <taxon>Bacillota</taxon>
        <taxon>Clostridia</taxon>
        <taxon>Eubacteriales</taxon>
        <taxon>Oscillospiraceae</taxon>
        <taxon>Faecalibacterium</taxon>
    </lineage>
</organism>
<gene>
    <name evidence="2" type="ORF">ERS852582_02809</name>
</gene>
<name>A0A173VGX1_9FIRM</name>
<sequence>MKNHGFKSVFEVCAALLAQYIAFYMISSRLGKEAEIENFLTNKFVMIFWVIYLTNKFIRSSKTKK</sequence>
<dbReference type="EMBL" id="CYXN01000053">
    <property type="protein sequence ID" value="CUN25178.1"/>
    <property type="molecule type" value="Genomic_DNA"/>
</dbReference>
<feature type="transmembrane region" description="Helical" evidence="1">
    <location>
        <begin position="9"/>
        <end position="27"/>
    </location>
</feature>
<evidence type="ECO:0000313" key="3">
    <source>
        <dbReference type="Proteomes" id="UP000095649"/>
    </source>
</evidence>
<protein>
    <submittedName>
        <fullName evidence="2">Uncharacterized protein</fullName>
    </submittedName>
</protein>
<evidence type="ECO:0000256" key="1">
    <source>
        <dbReference type="SAM" id="Phobius"/>
    </source>
</evidence>
<keyword evidence="1" id="KW-1133">Transmembrane helix</keyword>
<dbReference type="AlphaFoldDB" id="A0A173VGX1"/>
<accession>A0A173VGX1</accession>
<dbReference type="Proteomes" id="UP000095649">
    <property type="component" value="Unassembled WGS sequence"/>
</dbReference>